<feature type="transmembrane region" description="Helical" evidence="2">
    <location>
        <begin position="12"/>
        <end position="37"/>
    </location>
</feature>
<dbReference type="Gene3D" id="3.40.50.1110">
    <property type="entry name" value="SGNH hydrolase"/>
    <property type="match status" value="1"/>
</dbReference>
<sequence length="528" mass="57459">MIRRRFPDCGRVFLTIAAGLFITAPSLFATVALHGIFSDHAVLQRAERVPVWGTAAPGEKISLRLGNASARATAQADGSWKAFLNLQTEKEGPFEFIVEGEGNKITLTDILIGEVWLCSGQSNMRFHLSKSAGGEEEATRAANPKIRLLSVGLNVADQPVSRLREKWTVCDPSTAATFSAVGYYTGQTLHENLNVPIGLISISWAGTVIETWMSPQALASDPDFKPITDRWAQKEAEYPQKKAEYDQNKDALMAAWRQQADEAKAKGLREPFPPSPPAGPLSLARPSGLYYGEISPVAPYRLGGVLWYQGEQNVGRAFQYRKLLPALIADWRSLWNQSDLPFVIIQLPNFGKPESQPRSNNFAELREGQALTASTVPHTALVVTIDAGEEADIHPKDKKTVGVRAGRLIAKEFYRAPIAEAVRGPTFASATVKGNSLRVRFDHAAGLKTRDGKPPAYFAIAGTDGRYVWADATIEGDTVVLKAASVPVPATVRYNWATAPHGNLCNSADLPAAPFRTDTLRASTEGQN</sequence>
<keyword evidence="2" id="KW-0472">Membrane</keyword>
<keyword evidence="1" id="KW-0378">Hydrolase</keyword>
<dbReference type="PANTHER" id="PTHR22901">
    <property type="entry name" value="SIALATE O-ACETYLESTERASE"/>
    <property type="match status" value="1"/>
</dbReference>
<keyword evidence="5" id="KW-1185">Reference proteome</keyword>
<dbReference type="SUPFAM" id="SSF52266">
    <property type="entry name" value="SGNH hydrolase"/>
    <property type="match status" value="1"/>
</dbReference>
<reference evidence="4 5" key="1">
    <citation type="submission" date="2019-07" db="EMBL/GenBank/DDBJ databases">
        <title>Description of 53C-WASEF.</title>
        <authorList>
            <person name="Pitt A."/>
            <person name="Hahn M.W."/>
        </authorList>
    </citation>
    <scope>NUCLEOTIDE SEQUENCE [LARGE SCALE GENOMIC DNA]</scope>
    <source>
        <strain evidence="4 5">53C-WASEF</strain>
    </source>
</reference>
<dbReference type="InterPro" id="IPR005181">
    <property type="entry name" value="SASA"/>
</dbReference>
<feature type="domain" description="Sialate O-acetylesterase" evidence="3">
    <location>
        <begin position="114"/>
        <end position="216"/>
    </location>
</feature>
<dbReference type="InterPro" id="IPR036514">
    <property type="entry name" value="SGNH_hydro_sf"/>
</dbReference>
<feature type="domain" description="Sialate O-acetylesterase" evidence="3">
    <location>
        <begin position="301"/>
        <end position="400"/>
    </location>
</feature>
<accession>A0A556QJK1</accession>
<dbReference type="EMBL" id="VMBG01000002">
    <property type="protein sequence ID" value="TSJ76802.1"/>
    <property type="molecule type" value="Genomic_DNA"/>
</dbReference>
<dbReference type="InterPro" id="IPR039329">
    <property type="entry name" value="SIAE"/>
</dbReference>
<keyword evidence="2" id="KW-0812">Transmembrane</keyword>
<dbReference type="PANTHER" id="PTHR22901:SF0">
    <property type="entry name" value="SIALATE O-ACETYLESTERASE"/>
    <property type="match status" value="1"/>
</dbReference>
<dbReference type="GO" id="GO:0001681">
    <property type="term" value="F:sialate O-acetylesterase activity"/>
    <property type="evidence" value="ECO:0007669"/>
    <property type="project" value="InterPro"/>
</dbReference>
<comment type="caution">
    <text evidence="4">The sequence shown here is derived from an EMBL/GenBank/DDBJ whole genome shotgun (WGS) entry which is preliminary data.</text>
</comment>
<dbReference type="OrthoDB" id="183320at2"/>
<name>A0A556QJK1_9BACT</name>
<keyword evidence="2" id="KW-1133">Transmembrane helix</keyword>
<evidence type="ECO:0000313" key="5">
    <source>
        <dbReference type="Proteomes" id="UP000315648"/>
    </source>
</evidence>
<dbReference type="Pfam" id="PF03629">
    <property type="entry name" value="SASA"/>
    <property type="match status" value="2"/>
</dbReference>
<evidence type="ECO:0000256" key="1">
    <source>
        <dbReference type="ARBA" id="ARBA00022801"/>
    </source>
</evidence>
<dbReference type="GO" id="GO:0005975">
    <property type="term" value="P:carbohydrate metabolic process"/>
    <property type="evidence" value="ECO:0007669"/>
    <property type="project" value="TreeGrafter"/>
</dbReference>
<evidence type="ECO:0000256" key="2">
    <source>
        <dbReference type="SAM" id="Phobius"/>
    </source>
</evidence>
<evidence type="ECO:0000313" key="4">
    <source>
        <dbReference type="EMBL" id="TSJ76802.1"/>
    </source>
</evidence>
<dbReference type="AlphaFoldDB" id="A0A556QJK1"/>
<gene>
    <name evidence="4" type="ORF">FPL22_11815</name>
</gene>
<proteinExistence type="predicted"/>
<dbReference type="Proteomes" id="UP000315648">
    <property type="component" value="Unassembled WGS sequence"/>
</dbReference>
<protein>
    <submittedName>
        <fullName evidence="4">Sialate O-acetylesterase</fullName>
    </submittedName>
</protein>
<organism evidence="4 5">
    <name type="scientific">Rariglobus hedericola</name>
    <dbReference type="NCBI Taxonomy" id="2597822"/>
    <lineage>
        <taxon>Bacteria</taxon>
        <taxon>Pseudomonadati</taxon>
        <taxon>Verrucomicrobiota</taxon>
        <taxon>Opitutia</taxon>
        <taxon>Opitutales</taxon>
        <taxon>Opitutaceae</taxon>
        <taxon>Rariglobus</taxon>
    </lineage>
</organism>
<dbReference type="RefSeq" id="WP_144230587.1">
    <property type="nucleotide sequence ID" value="NZ_CBCRVV010000009.1"/>
</dbReference>
<evidence type="ECO:0000259" key="3">
    <source>
        <dbReference type="Pfam" id="PF03629"/>
    </source>
</evidence>